<feature type="chain" id="PRO_5036737135" evidence="1">
    <location>
        <begin position="23"/>
        <end position="144"/>
    </location>
</feature>
<gene>
    <name evidence="2" type="ORF">HY834_13680</name>
</gene>
<keyword evidence="1" id="KW-0732">Signal</keyword>
<evidence type="ECO:0000313" key="2">
    <source>
        <dbReference type="EMBL" id="MBI4922792.1"/>
    </source>
</evidence>
<dbReference type="Proteomes" id="UP000782610">
    <property type="component" value="Unassembled WGS sequence"/>
</dbReference>
<dbReference type="AlphaFoldDB" id="A0A933NZR1"/>
<evidence type="ECO:0000256" key="1">
    <source>
        <dbReference type="SAM" id="SignalP"/>
    </source>
</evidence>
<feature type="signal peptide" evidence="1">
    <location>
        <begin position="1"/>
        <end position="22"/>
    </location>
</feature>
<sequence>MALRSPVIGTIAALLAAGSSVAASDADLERAVRAAYAGAAAYASAHGNYFARDEVFAPLRDAVAAELVKQGLASVAVPERPSADLAAARRCAWAPIVQLRIAINLYGDGLSLVAVTDARVFSYHYDPHEAAEIAVAPAADCVRG</sequence>
<comment type="caution">
    <text evidence="2">The sequence shown here is derived from an EMBL/GenBank/DDBJ whole genome shotgun (WGS) entry which is preliminary data.</text>
</comment>
<proteinExistence type="predicted"/>
<name>A0A933NZR1_9HYPH</name>
<protein>
    <submittedName>
        <fullName evidence="2">Uncharacterized protein</fullName>
    </submittedName>
</protein>
<organism evidence="2 3">
    <name type="scientific">Devosia nanyangense</name>
    <dbReference type="NCBI Taxonomy" id="1228055"/>
    <lineage>
        <taxon>Bacteria</taxon>
        <taxon>Pseudomonadati</taxon>
        <taxon>Pseudomonadota</taxon>
        <taxon>Alphaproteobacteria</taxon>
        <taxon>Hyphomicrobiales</taxon>
        <taxon>Devosiaceae</taxon>
        <taxon>Devosia</taxon>
    </lineage>
</organism>
<reference evidence="2" key="1">
    <citation type="submission" date="2020-07" db="EMBL/GenBank/DDBJ databases">
        <title>Huge and variable diversity of episymbiotic CPR bacteria and DPANN archaea in groundwater ecosystems.</title>
        <authorList>
            <person name="He C.Y."/>
            <person name="Keren R."/>
            <person name="Whittaker M."/>
            <person name="Farag I.F."/>
            <person name="Doudna J."/>
            <person name="Cate J.H.D."/>
            <person name="Banfield J.F."/>
        </authorList>
    </citation>
    <scope>NUCLEOTIDE SEQUENCE</scope>
    <source>
        <strain evidence="2">NC_groundwater_1586_Pr3_B-0.1um_66_15</strain>
    </source>
</reference>
<dbReference type="EMBL" id="JACRAF010000038">
    <property type="protein sequence ID" value="MBI4922792.1"/>
    <property type="molecule type" value="Genomic_DNA"/>
</dbReference>
<evidence type="ECO:0000313" key="3">
    <source>
        <dbReference type="Proteomes" id="UP000782610"/>
    </source>
</evidence>
<accession>A0A933NZR1</accession>